<comment type="caution">
    <text evidence="2">The sequence shown here is derived from an EMBL/GenBank/DDBJ whole genome shotgun (WGS) entry which is preliminary data.</text>
</comment>
<dbReference type="InterPro" id="IPR047650">
    <property type="entry name" value="Transpos_IS110"/>
</dbReference>
<dbReference type="InterPro" id="IPR003346">
    <property type="entry name" value="Transposase_20"/>
</dbReference>
<evidence type="ECO:0000313" key="3">
    <source>
        <dbReference type="Proteomes" id="UP000016638"/>
    </source>
</evidence>
<organism evidence="2 3">
    <name type="scientific">Olsenella profusa F0195</name>
    <dbReference type="NCBI Taxonomy" id="1125712"/>
    <lineage>
        <taxon>Bacteria</taxon>
        <taxon>Bacillati</taxon>
        <taxon>Actinomycetota</taxon>
        <taxon>Coriobacteriia</taxon>
        <taxon>Coriobacteriales</taxon>
        <taxon>Atopobiaceae</taxon>
        <taxon>Olsenella</taxon>
    </lineage>
</organism>
<keyword evidence="3" id="KW-1185">Reference proteome</keyword>
<dbReference type="PANTHER" id="PTHR33055">
    <property type="entry name" value="TRANSPOSASE FOR INSERTION SEQUENCE ELEMENT IS1111A"/>
    <property type="match status" value="1"/>
</dbReference>
<dbReference type="AlphaFoldDB" id="U2V3K0"/>
<gene>
    <name evidence="2" type="ORF">HMPREF1316_2526</name>
</gene>
<evidence type="ECO:0000313" key="2">
    <source>
        <dbReference type="EMBL" id="ERL09927.1"/>
    </source>
</evidence>
<dbReference type="NCBIfam" id="NF033542">
    <property type="entry name" value="transpos_IS110"/>
    <property type="match status" value="1"/>
</dbReference>
<proteinExistence type="predicted"/>
<sequence length="307" mass="33031">MNPLLTANWRKATGVRKARSDAVDAEALALWLLAGNPAARRRSKPETDDMRSLARSRNSLSHIVGDSKRRAHAIVDVVFPEFHGFFADDFGKAGSAVPGKWGSAANVASARVDPVEKAIRGASGGRFGRADAERLKALARSSVGQHSAPLVLRLRQLLAQIEFTRGQMAELDAELARMVGGSPITTIPGIGAVCAAGILGEIGDVSRFESASRLVAFAGCDPSAFESGGYEGPKAHLSKRGSPYLRWHLWLAADRARMFDPVLRDYYIKKRSEGKCHKVAVSAVVRELCAIVFAVLRDGKPYVCPVA</sequence>
<dbReference type="eggNOG" id="COG3547">
    <property type="taxonomic scope" value="Bacteria"/>
</dbReference>
<dbReference type="EMBL" id="AWEZ01000018">
    <property type="protein sequence ID" value="ERL09927.1"/>
    <property type="molecule type" value="Genomic_DNA"/>
</dbReference>
<evidence type="ECO:0000259" key="1">
    <source>
        <dbReference type="Pfam" id="PF02371"/>
    </source>
</evidence>
<dbReference type="PANTHER" id="PTHR33055:SF15">
    <property type="entry name" value="TRANSPOSASE-RELATED"/>
    <property type="match status" value="1"/>
</dbReference>
<name>U2V3K0_9ACTN</name>
<dbReference type="GO" id="GO:0006313">
    <property type="term" value="P:DNA transposition"/>
    <property type="evidence" value="ECO:0007669"/>
    <property type="project" value="InterPro"/>
</dbReference>
<dbReference type="Proteomes" id="UP000016638">
    <property type="component" value="Unassembled WGS sequence"/>
</dbReference>
<dbReference type="Pfam" id="PF02371">
    <property type="entry name" value="Transposase_20"/>
    <property type="match status" value="1"/>
</dbReference>
<reference evidence="2 3" key="1">
    <citation type="submission" date="2013-08" db="EMBL/GenBank/DDBJ databases">
        <authorList>
            <person name="Durkin A.S."/>
            <person name="Haft D.R."/>
            <person name="McCorrison J."/>
            <person name="Torralba M."/>
            <person name="Gillis M."/>
            <person name="Haft D.H."/>
            <person name="Methe B."/>
            <person name="Sutton G."/>
            <person name="Nelson K.E."/>
        </authorList>
    </citation>
    <scope>NUCLEOTIDE SEQUENCE [LARGE SCALE GENOMIC DNA]</scope>
    <source>
        <strain evidence="2 3">F0195</strain>
    </source>
</reference>
<dbReference type="PATRIC" id="fig|1125712.3.peg.519"/>
<dbReference type="GO" id="GO:0003677">
    <property type="term" value="F:DNA binding"/>
    <property type="evidence" value="ECO:0007669"/>
    <property type="project" value="InterPro"/>
</dbReference>
<dbReference type="GO" id="GO:0004803">
    <property type="term" value="F:transposase activity"/>
    <property type="evidence" value="ECO:0007669"/>
    <property type="project" value="InterPro"/>
</dbReference>
<feature type="domain" description="Transposase IS116/IS110/IS902 C-terminal" evidence="1">
    <location>
        <begin position="184"/>
        <end position="267"/>
    </location>
</feature>
<protein>
    <submittedName>
        <fullName evidence="2">Transposase, IS116/IS110/IS902 family</fullName>
    </submittedName>
</protein>
<accession>U2V3K0</accession>